<comment type="similarity">
    <text evidence="1">Belongs to the class-I aminoacyl-tRNA synthetase family.</text>
</comment>
<evidence type="ECO:0000256" key="4">
    <source>
        <dbReference type="ARBA" id="ARBA00022741"/>
    </source>
</evidence>
<dbReference type="GO" id="GO:0005739">
    <property type="term" value="C:mitochondrion"/>
    <property type="evidence" value="ECO:0007669"/>
    <property type="project" value="TreeGrafter"/>
</dbReference>
<gene>
    <name evidence="10" type="ORF">WUBG_12848</name>
</gene>
<protein>
    <recommendedName>
        <fullName evidence="2">leucine--tRNA ligase</fullName>
        <ecNumber evidence="2">6.1.1.4</ecNumber>
    </recommendedName>
</protein>
<feature type="domain" description="Methionyl/Valyl/Leucyl/Isoleucyl-tRNA synthetase anticodon-binding" evidence="9">
    <location>
        <begin position="199"/>
        <end position="273"/>
    </location>
</feature>
<evidence type="ECO:0000256" key="1">
    <source>
        <dbReference type="ARBA" id="ARBA00005594"/>
    </source>
</evidence>
<comment type="caution">
    <text evidence="10">The sequence shown here is derived from an EMBL/GenBank/DDBJ whole genome shotgun (WGS) entry which is preliminary data.</text>
</comment>
<dbReference type="EMBL" id="ADBV01009361">
    <property type="protein sequence ID" value="EJW76243.1"/>
    <property type="molecule type" value="Genomic_DNA"/>
</dbReference>
<dbReference type="SUPFAM" id="SSF52374">
    <property type="entry name" value="Nucleotidylyl transferase"/>
    <property type="match status" value="1"/>
</dbReference>
<dbReference type="FunFam" id="1.10.730.10:FF:000002">
    <property type="entry name" value="Leucine--tRNA ligase"/>
    <property type="match status" value="1"/>
</dbReference>
<evidence type="ECO:0000313" key="11">
    <source>
        <dbReference type="Proteomes" id="UP000004810"/>
    </source>
</evidence>
<dbReference type="Gene3D" id="1.10.730.10">
    <property type="entry name" value="Isoleucyl-tRNA Synthetase, Domain 1"/>
    <property type="match status" value="1"/>
</dbReference>
<dbReference type="InterPro" id="IPR013155">
    <property type="entry name" value="M/V/L/I-tRNA-synth_anticd-bd"/>
</dbReference>
<dbReference type="InterPro" id="IPR002302">
    <property type="entry name" value="Leu-tRNA-ligase"/>
</dbReference>
<evidence type="ECO:0000256" key="5">
    <source>
        <dbReference type="ARBA" id="ARBA00022840"/>
    </source>
</evidence>
<dbReference type="PANTHER" id="PTHR43740:SF2">
    <property type="entry name" value="LEUCINE--TRNA LIGASE, MITOCHONDRIAL"/>
    <property type="match status" value="1"/>
</dbReference>
<comment type="catalytic activity">
    <reaction evidence="8">
        <text>tRNA(Leu) + L-leucine + ATP = L-leucyl-tRNA(Leu) + AMP + diphosphate</text>
        <dbReference type="Rhea" id="RHEA:11688"/>
        <dbReference type="Rhea" id="RHEA-COMP:9613"/>
        <dbReference type="Rhea" id="RHEA-COMP:9622"/>
        <dbReference type="ChEBI" id="CHEBI:30616"/>
        <dbReference type="ChEBI" id="CHEBI:33019"/>
        <dbReference type="ChEBI" id="CHEBI:57427"/>
        <dbReference type="ChEBI" id="CHEBI:78442"/>
        <dbReference type="ChEBI" id="CHEBI:78494"/>
        <dbReference type="ChEBI" id="CHEBI:456215"/>
        <dbReference type="EC" id="6.1.1.4"/>
    </reaction>
</comment>
<dbReference type="GO" id="GO:0006429">
    <property type="term" value="P:leucyl-tRNA aminoacylation"/>
    <property type="evidence" value="ECO:0007669"/>
    <property type="project" value="InterPro"/>
</dbReference>
<dbReference type="Proteomes" id="UP000004810">
    <property type="component" value="Unassembled WGS sequence"/>
</dbReference>
<evidence type="ECO:0000259" key="9">
    <source>
        <dbReference type="Pfam" id="PF08264"/>
    </source>
</evidence>
<evidence type="ECO:0000313" key="10">
    <source>
        <dbReference type="EMBL" id="EJW76243.1"/>
    </source>
</evidence>
<dbReference type="GO" id="GO:0005524">
    <property type="term" value="F:ATP binding"/>
    <property type="evidence" value="ECO:0007669"/>
    <property type="project" value="UniProtKB-KW"/>
</dbReference>
<dbReference type="PANTHER" id="PTHR43740">
    <property type="entry name" value="LEUCYL-TRNA SYNTHETASE"/>
    <property type="match status" value="1"/>
</dbReference>
<evidence type="ECO:0000256" key="8">
    <source>
        <dbReference type="ARBA" id="ARBA00047469"/>
    </source>
</evidence>
<evidence type="ECO:0000256" key="2">
    <source>
        <dbReference type="ARBA" id="ARBA00013164"/>
    </source>
</evidence>
<keyword evidence="5" id="KW-0067">ATP-binding</keyword>
<dbReference type="EC" id="6.1.1.4" evidence="2"/>
<sequence length="294" mass="34447">MRYIYFLRGLYLISYTILAYHPYRNPLIVCYRKESYVVALLREAIAVNILRKTMLYNRKWFHRKKDGCAVFTQFEKMSKSKHNGIDPLSVLKLKGIDLTRLQLLNEAAPREPINWGDTELKGLFKFMERTSDVVSFYVEQHALSASTLPEPLDIAREEKYRTIYNFYVRNISMVIEVLHLHNTAIDHLQSFVKFLKKSPAEAYRCSVQLERCVHALVIMMQLFTPHLAAEYWAALRSVPALNGHRVWLDKEINEQPWPQVDPDANIDFMINVILLFDDYISVSDQTSCLMQLSY</sequence>
<name>J9E271_WUCBA</name>
<evidence type="ECO:0000256" key="7">
    <source>
        <dbReference type="ARBA" id="ARBA00023146"/>
    </source>
</evidence>
<keyword evidence="4" id="KW-0547">Nucleotide-binding</keyword>
<accession>J9E271</accession>
<evidence type="ECO:0000256" key="6">
    <source>
        <dbReference type="ARBA" id="ARBA00022917"/>
    </source>
</evidence>
<dbReference type="InterPro" id="IPR009080">
    <property type="entry name" value="tRNAsynth_Ia_anticodon-bd"/>
</dbReference>
<reference evidence="11" key="1">
    <citation type="submission" date="2012-08" db="EMBL/GenBank/DDBJ databases">
        <title>The Genome Sequence of Wuchereria bancrofti.</title>
        <authorList>
            <person name="Nutman T.B."/>
            <person name="Fink D.L."/>
            <person name="Russ C."/>
            <person name="Young S."/>
            <person name="Zeng Q."/>
            <person name="Koehrsen M."/>
            <person name="Alvarado L."/>
            <person name="Berlin A."/>
            <person name="Chapman S.B."/>
            <person name="Chen Z."/>
            <person name="Freedman E."/>
            <person name="Gellesch M."/>
            <person name="Goldberg J."/>
            <person name="Griggs A."/>
            <person name="Gujja S."/>
            <person name="Heilman E.R."/>
            <person name="Heiman D."/>
            <person name="Hepburn T."/>
            <person name="Howarth C."/>
            <person name="Jen D."/>
            <person name="Larson L."/>
            <person name="Lewis B."/>
            <person name="Mehta T."/>
            <person name="Park D."/>
            <person name="Pearson M."/>
            <person name="Roberts A."/>
            <person name="Saif S."/>
            <person name="Shea T."/>
            <person name="Shenoy N."/>
            <person name="Sisk P."/>
            <person name="Stolte C."/>
            <person name="Sykes S."/>
            <person name="Walk T."/>
            <person name="White J."/>
            <person name="Yandava C."/>
            <person name="Haas B."/>
            <person name="Henn M.R."/>
            <person name="Nusbaum C."/>
            <person name="Birren B."/>
        </authorList>
    </citation>
    <scope>NUCLEOTIDE SEQUENCE [LARGE SCALE GENOMIC DNA]</scope>
    <source>
        <strain evidence="11">NA</strain>
    </source>
</reference>
<dbReference type="Pfam" id="PF08264">
    <property type="entry name" value="Anticodon_1"/>
    <property type="match status" value="1"/>
</dbReference>
<proteinExistence type="inferred from homology"/>
<keyword evidence="7" id="KW-0030">Aminoacyl-tRNA synthetase</keyword>
<dbReference type="AlphaFoldDB" id="J9E271"/>
<evidence type="ECO:0000256" key="3">
    <source>
        <dbReference type="ARBA" id="ARBA00022598"/>
    </source>
</evidence>
<organism evidence="10 11">
    <name type="scientific">Wuchereria bancrofti</name>
    <dbReference type="NCBI Taxonomy" id="6293"/>
    <lineage>
        <taxon>Eukaryota</taxon>
        <taxon>Metazoa</taxon>
        <taxon>Ecdysozoa</taxon>
        <taxon>Nematoda</taxon>
        <taxon>Chromadorea</taxon>
        <taxon>Rhabditida</taxon>
        <taxon>Spirurina</taxon>
        <taxon>Spiruromorpha</taxon>
        <taxon>Filarioidea</taxon>
        <taxon>Onchocercidae</taxon>
        <taxon>Wuchereria</taxon>
    </lineage>
</organism>
<dbReference type="SUPFAM" id="SSF47323">
    <property type="entry name" value="Anticodon-binding domain of a subclass of class I aminoacyl-tRNA synthetases"/>
    <property type="match status" value="1"/>
</dbReference>
<dbReference type="GO" id="GO:0032543">
    <property type="term" value="P:mitochondrial translation"/>
    <property type="evidence" value="ECO:0007669"/>
    <property type="project" value="TreeGrafter"/>
</dbReference>
<keyword evidence="3" id="KW-0436">Ligase</keyword>
<keyword evidence="6" id="KW-0648">Protein biosynthesis</keyword>
<dbReference type="GO" id="GO:0004823">
    <property type="term" value="F:leucine-tRNA ligase activity"/>
    <property type="evidence" value="ECO:0007669"/>
    <property type="project" value="UniProtKB-EC"/>
</dbReference>